<accession>A0A2Z6M131</accession>
<name>A0A2Z6M131_TRISU</name>
<evidence type="ECO:0000256" key="3">
    <source>
        <dbReference type="ARBA" id="ARBA00023163"/>
    </source>
</evidence>
<evidence type="ECO:0000256" key="1">
    <source>
        <dbReference type="ARBA" id="ARBA00023015"/>
    </source>
</evidence>
<feature type="compositionally biased region" description="Polar residues" evidence="5">
    <location>
        <begin position="1"/>
        <end position="14"/>
    </location>
</feature>
<reference evidence="8" key="1">
    <citation type="journal article" date="2017" name="Front. Plant Sci.">
        <title>Climate Clever Clovers: New Paradigm to Reduce the Environmental Footprint of Ruminants by Breeding Low Methanogenic Forages Utilizing Haplotype Variation.</title>
        <authorList>
            <person name="Kaur P."/>
            <person name="Appels R."/>
            <person name="Bayer P.E."/>
            <person name="Keeble-Gagnere G."/>
            <person name="Wang J."/>
            <person name="Hirakawa H."/>
            <person name="Shirasawa K."/>
            <person name="Vercoe P."/>
            <person name="Stefanova K."/>
            <person name="Durmic Z."/>
            <person name="Nichols P."/>
            <person name="Revell C."/>
            <person name="Isobe S.N."/>
            <person name="Edwards D."/>
            <person name="Erskine W."/>
        </authorList>
    </citation>
    <scope>NUCLEOTIDE SEQUENCE [LARGE SCALE GENOMIC DNA]</scope>
    <source>
        <strain evidence="8">cv. Daliak</strain>
    </source>
</reference>
<dbReference type="OrthoDB" id="1426532at2759"/>
<proteinExistence type="predicted"/>
<dbReference type="PANTHER" id="PTHR31719:SF179">
    <property type="entry name" value="OS08G0148400 PROTEIN"/>
    <property type="match status" value="1"/>
</dbReference>
<feature type="domain" description="NAC" evidence="6">
    <location>
        <begin position="24"/>
        <end position="179"/>
    </location>
</feature>
<evidence type="ECO:0000313" key="7">
    <source>
        <dbReference type="EMBL" id="GAU26154.1"/>
    </source>
</evidence>
<keyword evidence="8" id="KW-1185">Reference proteome</keyword>
<dbReference type="EMBL" id="DF973330">
    <property type="protein sequence ID" value="GAU26154.1"/>
    <property type="molecule type" value="Genomic_DNA"/>
</dbReference>
<dbReference type="InterPro" id="IPR003441">
    <property type="entry name" value="NAC-dom"/>
</dbReference>
<dbReference type="Gene3D" id="2.170.150.80">
    <property type="entry name" value="NAC domain"/>
    <property type="match status" value="1"/>
</dbReference>
<dbReference type="PANTHER" id="PTHR31719">
    <property type="entry name" value="NAC TRANSCRIPTION FACTOR 56"/>
    <property type="match status" value="1"/>
</dbReference>
<protein>
    <recommendedName>
        <fullName evidence="6">NAC domain-containing protein</fullName>
    </recommendedName>
</protein>
<dbReference type="Pfam" id="PF02365">
    <property type="entry name" value="NAM"/>
    <property type="match status" value="1"/>
</dbReference>
<evidence type="ECO:0000256" key="4">
    <source>
        <dbReference type="ARBA" id="ARBA00023242"/>
    </source>
</evidence>
<keyword evidence="1" id="KW-0805">Transcription regulation</keyword>
<evidence type="ECO:0000256" key="2">
    <source>
        <dbReference type="ARBA" id="ARBA00023125"/>
    </source>
</evidence>
<dbReference type="Proteomes" id="UP000242715">
    <property type="component" value="Unassembled WGS sequence"/>
</dbReference>
<keyword evidence="2" id="KW-0238">DNA-binding</keyword>
<evidence type="ECO:0000256" key="5">
    <source>
        <dbReference type="SAM" id="MobiDB-lite"/>
    </source>
</evidence>
<dbReference type="SUPFAM" id="SSF101941">
    <property type="entry name" value="NAC domain"/>
    <property type="match status" value="1"/>
</dbReference>
<keyword evidence="4" id="KW-0539">Nucleus</keyword>
<feature type="region of interest" description="Disordered" evidence="5">
    <location>
        <begin position="1"/>
        <end position="21"/>
    </location>
</feature>
<dbReference type="AlphaFoldDB" id="A0A2Z6M131"/>
<gene>
    <name evidence="7" type="ORF">TSUD_353760</name>
</gene>
<organism evidence="7 8">
    <name type="scientific">Trifolium subterraneum</name>
    <name type="common">Subterranean clover</name>
    <dbReference type="NCBI Taxonomy" id="3900"/>
    <lineage>
        <taxon>Eukaryota</taxon>
        <taxon>Viridiplantae</taxon>
        <taxon>Streptophyta</taxon>
        <taxon>Embryophyta</taxon>
        <taxon>Tracheophyta</taxon>
        <taxon>Spermatophyta</taxon>
        <taxon>Magnoliopsida</taxon>
        <taxon>eudicotyledons</taxon>
        <taxon>Gunneridae</taxon>
        <taxon>Pentapetalae</taxon>
        <taxon>rosids</taxon>
        <taxon>fabids</taxon>
        <taxon>Fabales</taxon>
        <taxon>Fabaceae</taxon>
        <taxon>Papilionoideae</taxon>
        <taxon>50 kb inversion clade</taxon>
        <taxon>NPAAA clade</taxon>
        <taxon>Hologalegina</taxon>
        <taxon>IRL clade</taxon>
        <taxon>Trifolieae</taxon>
        <taxon>Trifolium</taxon>
    </lineage>
</organism>
<dbReference type="InterPro" id="IPR036093">
    <property type="entry name" value="NAC_dom_sf"/>
</dbReference>
<dbReference type="GO" id="GO:0006355">
    <property type="term" value="P:regulation of DNA-templated transcription"/>
    <property type="evidence" value="ECO:0007669"/>
    <property type="project" value="InterPro"/>
</dbReference>
<evidence type="ECO:0000259" key="6">
    <source>
        <dbReference type="PROSITE" id="PS51005"/>
    </source>
</evidence>
<sequence>MDPQFFNDNGTTNNEAEDPNIMDLPPGYKFIPDDVDLIDYYLKHKLAGFLTNPPRINDVEVYKYPPQELEKYYKFKGEKEMYFFTRRSKKYEEGSRPNRDVKNYDGVHQGFWKATNKENPIMNNDIEVGFKRTLVYYEGKQDKPKQEKSNKSIKTNWIMQEFRIKDVTSSSATPPNMVS</sequence>
<evidence type="ECO:0000313" key="8">
    <source>
        <dbReference type="Proteomes" id="UP000242715"/>
    </source>
</evidence>
<dbReference type="GO" id="GO:0003677">
    <property type="term" value="F:DNA binding"/>
    <property type="evidence" value="ECO:0007669"/>
    <property type="project" value="UniProtKB-KW"/>
</dbReference>
<keyword evidence="3" id="KW-0804">Transcription</keyword>
<dbReference type="PROSITE" id="PS51005">
    <property type="entry name" value="NAC"/>
    <property type="match status" value="1"/>
</dbReference>